<evidence type="ECO:0000256" key="2">
    <source>
        <dbReference type="ARBA" id="ARBA00022552"/>
    </source>
</evidence>
<evidence type="ECO:0000313" key="9">
    <source>
        <dbReference type="Proteomes" id="UP001165289"/>
    </source>
</evidence>
<keyword evidence="2" id="KW-0698">rRNA processing</keyword>
<dbReference type="EMBL" id="JAKMXF010000302">
    <property type="protein sequence ID" value="KAI6651662.1"/>
    <property type="molecule type" value="Genomic_DNA"/>
</dbReference>
<gene>
    <name evidence="8" type="ORF">LOD99_4910</name>
</gene>
<dbReference type="SUPFAM" id="SSF50978">
    <property type="entry name" value="WD40 repeat-like"/>
    <property type="match status" value="1"/>
</dbReference>
<dbReference type="Pfam" id="PF00400">
    <property type="entry name" value="WD40"/>
    <property type="match status" value="1"/>
</dbReference>
<keyword evidence="5" id="KW-0539">Nucleus</keyword>
<dbReference type="InterPro" id="IPR019775">
    <property type="entry name" value="WD40_repeat_CS"/>
</dbReference>
<evidence type="ECO:0000313" key="8">
    <source>
        <dbReference type="EMBL" id="KAI6651662.1"/>
    </source>
</evidence>
<comment type="caution">
    <text evidence="8">The sequence shown here is derived from an EMBL/GenBank/DDBJ whole genome shotgun (WGS) entry which is preliminary data.</text>
</comment>
<comment type="subcellular location">
    <subcellularLocation>
        <location evidence="1">Nucleus</location>
        <location evidence="1">Nucleolus</location>
    </subcellularLocation>
</comment>
<dbReference type="GO" id="GO:0030686">
    <property type="term" value="C:90S preribosome"/>
    <property type="evidence" value="ECO:0007669"/>
    <property type="project" value="TreeGrafter"/>
</dbReference>
<evidence type="ECO:0000256" key="1">
    <source>
        <dbReference type="ARBA" id="ARBA00004604"/>
    </source>
</evidence>
<dbReference type="Pfam" id="PF08149">
    <property type="entry name" value="BING4CT"/>
    <property type="match status" value="1"/>
</dbReference>
<feature type="domain" description="BING4 C-terminal" evidence="7">
    <location>
        <begin position="182"/>
        <end position="260"/>
    </location>
</feature>
<evidence type="ECO:0000256" key="4">
    <source>
        <dbReference type="ARBA" id="ARBA00022737"/>
    </source>
</evidence>
<dbReference type="InterPro" id="IPR036322">
    <property type="entry name" value="WD40_repeat_dom_sf"/>
</dbReference>
<dbReference type="PROSITE" id="PS00678">
    <property type="entry name" value="WD_REPEATS_1"/>
    <property type="match status" value="1"/>
</dbReference>
<dbReference type="SMART" id="SM00320">
    <property type="entry name" value="WD40"/>
    <property type="match status" value="4"/>
</dbReference>
<dbReference type="InterPro" id="IPR015943">
    <property type="entry name" value="WD40/YVTN_repeat-like_dom_sf"/>
</dbReference>
<dbReference type="SMART" id="SM01033">
    <property type="entry name" value="BING4CT"/>
    <property type="match status" value="1"/>
</dbReference>
<accession>A0AAV7JRN6</accession>
<dbReference type="AlphaFoldDB" id="A0AAV7JRN6"/>
<dbReference type="PROSITE" id="PS50294">
    <property type="entry name" value="WD_REPEATS_REGION"/>
    <property type="match status" value="1"/>
</dbReference>
<evidence type="ECO:0000256" key="6">
    <source>
        <dbReference type="PROSITE-ProRule" id="PRU00221"/>
    </source>
</evidence>
<dbReference type="PANTHER" id="PTHR14085:SF3">
    <property type="entry name" value="WD REPEAT-CONTAINING PROTEIN 46"/>
    <property type="match status" value="1"/>
</dbReference>
<reference evidence="8 9" key="1">
    <citation type="journal article" date="2023" name="BMC Biol.">
        <title>The compact genome of the sponge Oopsacas minuta (Hexactinellida) is lacking key metazoan core genes.</title>
        <authorList>
            <person name="Santini S."/>
            <person name="Schenkelaars Q."/>
            <person name="Jourda C."/>
            <person name="Duchesne M."/>
            <person name="Belahbib H."/>
            <person name="Rocher C."/>
            <person name="Selva M."/>
            <person name="Riesgo A."/>
            <person name="Vervoort M."/>
            <person name="Leys S.P."/>
            <person name="Kodjabachian L."/>
            <person name="Le Bivic A."/>
            <person name="Borchiellini C."/>
            <person name="Claverie J.M."/>
            <person name="Renard E."/>
        </authorList>
    </citation>
    <scope>NUCLEOTIDE SEQUENCE [LARGE SCALE GENOMIC DNA]</scope>
    <source>
        <strain evidence="8">SPO-2</strain>
    </source>
</reference>
<keyword evidence="4" id="KW-0677">Repeat</keyword>
<feature type="repeat" description="WD" evidence="6">
    <location>
        <begin position="101"/>
        <end position="142"/>
    </location>
</feature>
<dbReference type="InterPro" id="IPR001680">
    <property type="entry name" value="WD40_rpt"/>
</dbReference>
<dbReference type="Proteomes" id="UP001165289">
    <property type="component" value="Unassembled WGS sequence"/>
</dbReference>
<evidence type="ECO:0000256" key="5">
    <source>
        <dbReference type="ARBA" id="ARBA00023242"/>
    </source>
</evidence>
<keyword evidence="3 6" id="KW-0853">WD repeat</keyword>
<organism evidence="8 9">
    <name type="scientific">Oopsacas minuta</name>
    <dbReference type="NCBI Taxonomy" id="111878"/>
    <lineage>
        <taxon>Eukaryota</taxon>
        <taxon>Metazoa</taxon>
        <taxon>Porifera</taxon>
        <taxon>Hexactinellida</taxon>
        <taxon>Hexasterophora</taxon>
        <taxon>Lyssacinosida</taxon>
        <taxon>Leucopsacidae</taxon>
        <taxon>Oopsacas</taxon>
    </lineage>
</organism>
<keyword evidence="9" id="KW-1185">Reference proteome</keyword>
<dbReference type="InterPro" id="IPR040315">
    <property type="entry name" value="WDR46/Utp7"/>
</dbReference>
<dbReference type="Gene3D" id="2.130.10.10">
    <property type="entry name" value="YVTN repeat-like/Quinoprotein amine dehydrogenase"/>
    <property type="match status" value="1"/>
</dbReference>
<protein>
    <submittedName>
        <fullName evidence="8">U3 small nucleolar RNA-associated protein 7</fullName>
    </submittedName>
</protein>
<name>A0AAV7JRN6_9METZ</name>
<evidence type="ECO:0000256" key="3">
    <source>
        <dbReference type="ARBA" id="ARBA00022574"/>
    </source>
</evidence>
<dbReference type="InterPro" id="IPR012952">
    <property type="entry name" value="BING4_C_dom"/>
</dbReference>
<proteinExistence type="predicted"/>
<dbReference type="FunFam" id="2.130.10.10:FF:000378">
    <property type="entry name" value="U3 small nucleolar RNA-associated protein 7"/>
    <property type="match status" value="1"/>
</dbReference>
<evidence type="ECO:0000259" key="7">
    <source>
        <dbReference type="SMART" id="SM01033"/>
    </source>
</evidence>
<dbReference type="PANTHER" id="PTHR14085">
    <property type="entry name" value="WD-REPEAT PROTEIN BING4"/>
    <property type="match status" value="1"/>
</dbReference>
<dbReference type="GO" id="GO:0032040">
    <property type="term" value="C:small-subunit processome"/>
    <property type="evidence" value="ECO:0007669"/>
    <property type="project" value="TreeGrafter"/>
</dbReference>
<dbReference type="PROSITE" id="PS50082">
    <property type="entry name" value="WD_REPEATS_2"/>
    <property type="match status" value="1"/>
</dbReference>
<dbReference type="GO" id="GO:0000462">
    <property type="term" value="P:maturation of SSU-rRNA from tricistronic rRNA transcript (SSU-rRNA, 5.8S rRNA, LSU-rRNA)"/>
    <property type="evidence" value="ECO:0007669"/>
    <property type="project" value="TreeGrafter"/>
</dbReference>
<sequence>MSSYVYIYDKQGIELHCLKTHHQVCGLDFLPYHFLLVSVNKRGFLQYTDTSTGEQIASICTRLGRTHCLTHNTHNGIVHVGHSNGTVTLWSPNTPEPLVKMLCHRGPIKSMVIDSDGQYMITGGVDSKVRIWDVRTYKSLGEIKTFSPATTMCLSQRNILAIGSGRKIVTYHEPFSKDLHTPFMKHYCDDVINSIEFCPYEDVLGIGHGAGFSSILIPGSAEPNIDSLEANPYQTKSQRREHEVKMLLEKIQSELISLKADSIKNIADMTQEELVMLKQKEEEAVKTAKRADFRKRGKSGALKQINTMEKRAKKQEISFKKQKEARKNAILKKKRILEGNYSVLDRFK</sequence>